<accession>A0A089HM45</accession>
<evidence type="ECO:0000313" key="3">
    <source>
        <dbReference type="EMBL" id="AIQ12177.1"/>
    </source>
</evidence>
<evidence type="ECO:0000256" key="1">
    <source>
        <dbReference type="SAM" id="Phobius"/>
    </source>
</evidence>
<gene>
    <name evidence="3" type="ORF">PDUR_09775</name>
</gene>
<proteinExistence type="predicted"/>
<dbReference type="eggNOG" id="ENOG5031KY3">
    <property type="taxonomic scope" value="Bacteria"/>
</dbReference>
<keyword evidence="1" id="KW-1133">Transmembrane helix</keyword>
<dbReference type="KEGG" id="pdu:PDUR_09775"/>
<sequence>MRVPPFQQFRRFSRMSAIFVLGMIVGSAVYNAIFHLGFNTLWLDNQDLRVQLEQNKRDILTLKKYKNSSTVIKEIKIRTEDGGSQGSANELDSATVKDIVRKMGDDLAPMRGRSVFEIDEDSKMARLLLSGKVYLVRDKEYAVRIRTMLVMEGVLQIWIEIVPGKQL</sequence>
<keyword evidence="1" id="KW-0812">Transmembrane</keyword>
<dbReference type="RefSeq" id="WP_042206037.1">
    <property type="nucleotide sequence ID" value="NZ_CP009288.1"/>
</dbReference>
<evidence type="ECO:0000259" key="2">
    <source>
        <dbReference type="Pfam" id="PF26347"/>
    </source>
</evidence>
<keyword evidence="1" id="KW-0472">Membrane</keyword>
<dbReference type="OrthoDB" id="2655161at2"/>
<evidence type="ECO:0000313" key="4">
    <source>
        <dbReference type="Proteomes" id="UP000029409"/>
    </source>
</evidence>
<keyword evidence="4" id="KW-1185">Reference proteome</keyword>
<feature type="transmembrane region" description="Helical" evidence="1">
    <location>
        <begin position="12"/>
        <end position="33"/>
    </location>
</feature>
<protein>
    <recommendedName>
        <fullName evidence="2">Sporulation membrane protein YtrI C-terminal domain-containing protein</fullName>
    </recommendedName>
</protein>
<dbReference type="InterPro" id="IPR058620">
    <property type="entry name" value="YtrI_C"/>
</dbReference>
<organism evidence="3 4">
    <name type="scientific">Paenibacillus durus</name>
    <name type="common">Paenibacillus azotofixans</name>
    <dbReference type="NCBI Taxonomy" id="44251"/>
    <lineage>
        <taxon>Bacteria</taxon>
        <taxon>Bacillati</taxon>
        <taxon>Bacillota</taxon>
        <taxon>Bacilli</taxon>
        <taxon>Bacillales</taxon>
        <taxon>Paenibacillaceae</taxon>
        <taxon>Paenibacillus</taxon>
    </lineage>
</organism>
<dbReference type="EMBL" id="CP009288">
    <property type="protein sequence ID" value="AIQ12177.1"/>
    <property type="molecule type" value="Genomic_DNA"/>
</dbReference>
<dbReference type="Proteomes" id="UP000029409">
    <property type="component" value="Chromosome"/>
</dbReference>
<dbReference type="STRING" id="44251.PDUR_09775"/>
<name>A0A089HM45_PAEDU</name>
<reference evidence="3 4" key="1">
    <citation type="submission" date="2014-08" db="EMBL/GenBank/DDBJ databases">
        <title>Comparative genomics of the Paenibacillus odorifer group.</title>
        <authorList>
            <person name="den Bakker H.C."/>
            <person name="Tsai Y.-C."/>
            <person name="Martin N."/>
            <person name="Korlach J."/>
            <person name="Wiedmann M."/>
        </authorList>
    </citation>
    <scope>NUCLEOTIDE SEQUENCE [LARGE SCALE GENOMIC DNA]</scope>
    <source>
        <strain evidence="3 4">DSM 1735</strain>
    </source>
</reference>
<dbReference type="AlphaFoldDB" id="A0A089HM45"/>
<dbReference type="Pfam" id="PF26347">
    <property type="entry name" value="YtrI_sporulation"/>
    <property type="match status" value="1"/>
</dbReference>
<feature type="domain" description="Sporulation membrane protein YtrI C-terminal" evidence="2">
    <location>
        <begin position="74"/>
        <end position="161"/>
    </location>
</feature>